<dbReference type="InParanoid" id="A0C122"/>
<sequence>MYQKIKKNKQNPIQYQNLNPFKEAEKKYKFYAGLQTDFSELIDVNNLNEQQMEQQGIHKNGSVYQFDYPQGVIQVKGFLNLDDQIRISKLCMNEYINQPYRTNLFIYKEDENFDKFIVHDDKRYHFNNKIRWANVGYQYDWNNRQYPQEKTQVPDPIQEISQRANNFLQLQNQYQSESVIINFYQSHDYMTGHLDDAELDQDSPIYSFSFGLSSVFVIGGPTKDEKPIAIKLDSGDLLVMSGHARKCYHGVPRVLADSFNPKQYCLIKHIRNPFQQQQLDGNVNADFHVFNYLSEHRININTRQVYKPQLEQ</sequence>
<keyword evidence="1 5" id="KW-0479">Metal-binding</keyword>
<dbReference type="GO" id="GO:0008198">
    <property type="term" value="F:ferrous iron binding"/>
    <property type="evidence" value="ECO:0000318"/>
    <property type="project" value="GO_Central"/>
</dbReference>
<evidence type="ECO:0000256" key="5">
    <source>
        <dbReference type="PIRSR" id="PIRSR604574-2"/>
    </source>
</evidence>
<organism evidence="7 8">
    <name type="scientific">Paramecium tetraurelia</name>
    <dbReference type="NCBI Taxonomy" id="5888"/>
    <lineage>
        <taxon>Eukaryota</taxon>
        <taxon>Sar</taxon>
        <taxon>Alveolata</taxon>
        <taxon>Ciliophora</taxon>
        <taxon>Intramacronucleata</taxon>
        <taxon>Oligohymenophorea</taxon>
        <taxon>Peniculida</taxon>
        <taxon>Parameciidae</taxon>
        <taxon>Paramecium</taxon>
    </lineage>
</organism>
<evidence type="ECO:0000256" key="1">
    <source>
        <dbReference type="ARBA" id="ARBA00022723"/>
    </source>
</evidence>
<dbReference type="EMBL" id="CT868031">
    <property type="protein sequence ID" value="CAK64489.1"/>
    <property type="molecule type" value="Genomic_DNA"/>
</dbReference>
<keyword evidence="3" id="KW-0560">Oxidoreductase</keyword>
<comment type="cofactor">
    <cofactor evidence="5">
        <name>Fe(2+)</name>
        <dbReference type="ChEBI" id="CHEBI:29033"/>
    </cofactor>
    <text evidence="5">Binds 1 Fe(2+) ion per subunit.</text>
</comment>
<dbReference type="InterPro" id="IPR027450">
    <property type="entry name" value="AlkB-like"/>
</dbReference>
<feature type="binding site" evidence="5">
    <location>
        <position position="195"/>
    </location>
    <ligand>
        <name>Fe cation</name>
        <dbReference type="ChEBI" id="CHEBI:24875"/>
        <note>catalytic</note>
    </ligand>
</feature>
<dbReference type="Gene3D" id="2.60.120.590">
    <property type="entry name" value="Alpha-ketoglutarate-dependent dioxygenase AlkB-like"/>
    <property type="match status" value="1"/>
</dbReference>
<feature type="binding site" evidence="5">
    <location>
        <position position="193"/>
    </location>
    <ligand>
        <name>Fe cation</name>
        <dbReference type="ChEBI" id="CHEBI:24875"/>
        <note>catalytic</note>
    </ligand>
</feature>
<dbReference type="eggNOG" id="KOG2731">
    <property type="taxonomic scope" value="Eukaryota"/>
</dbReference>
<feature type="domain" description="Fe2OG dioxygenase" evidence="6">
    <location>
        <begin position="175"/>
        <end position="306"/>
    </location>
</feature>
<dbReference type="InterPro" id="IPR037151">
    <property type="entry name" value="AlkB-like_sf"/>
</dbReference>
<accession>A0C122</accession>
<evidence type="ECO:0000313" key="8">
    <source>
        <dbReference type="Proteomes" id="UP000000600"/>
    </source>
</evidence>
<evidence type="ECO:0000313" key="7">
    <source>
        <dbReference type="EMBL" id="CAK64489.1"/>
    </source>
</evidence>
<keyword evidence="2" id="KW-0223">Dioxygenase</keyword>
<proteinExistence type="predicted"/>
<dbReference type="OMA" id="RYHFNNK"/>
<evidence type="ECO:0000256" key="3">
    <source>
        <dbReference type="ARBA" id="ARBA00023002"/>
    </source>
</evidence>
<dbReference type="Proteomes" id="UP000000600">
    <property type="component" value="Unassembled WGS sequence"/>
</dbReference>
<dbReference type="GO" id="GO:0035513">
    <property type="term" value="P:oxidative RNA demethylation"/>
    <property type="evidence" value="ECO:0000318"/>
    <property type="project" value="GO_Central"/>
</dbReference>
<dbReference type="HOGENOM" id="CLU_029471_2_0_1"/>
<name>A0C122_PARTE</name>
<keyword evidence="8" id="KW-1185">Reference proteome</keyword>
<dbReference type="GO" id="GO:0035516">
    <property type="term" value="F:broad specificity oxidative DNA demethylase activity"/>
    <property type="evidence" value="ECO:0000318"/>
    <property type="project" value="GO_Central"/>
</dbReference>
<dbReference type="GeneID" id="5017671"/>
<dbReference type="GO" id="GO:0035515">
    <property type="term" value="F:oxidative RNA demethylase activity"/>
    <property type="evidence" value="ECO:0000318"/>
    <property type="project" value="GO_Central"/>
</dbReference>
<reference evidence="7 8" key="1">
    <citation type="journal article" date="2006" name="Nature">
        <title>Global trends of whole-genome duplications revealed by the ciliate Paramecium tetraurelia.</title>
        <authorList>
            <consortium name="Genoscope"/>
            <person name="Aury J.-M."/>
            <person name="Jaillon O."/>
            <person name="Duret L."/>
            <person name="Noel B."/>
            <person name="Jubin C."/>
            <person name="Porcel B.M."/>
            <person name="Segurens B."/>
            <person name="Daubin V."/>
            <person name="Anthouard V."/>
            <person name="Aiach N."/>
            <person name="Arnaiz O."/>
            <person name="Billaut A."/>
            <person name="Beisson J."/>
            <person name="Blanc I."/>
            <person name="Bouhouche K."/>
            <person name="Camara F."/>
            <person name="Duharcourt S."/>
            <person name="Guigo R."/>
            <person name="Gogendeau D."/>
            <person name="Katinka M."/>
            <person name="Keller A.-M."/>
            <person name="Kissmehl R."/>
            <person name="Klotz C."/>
            <person name="Koll F."/>
            <person name="Le Moue A."/>
            <person name="Lepere C."/>
            <person name="Malinsky S."/>
            <person name="Nowacki M."/>
            <person name="Nowak J.K."/>
            <person name="Plattner H."/>
            <person name="Poulain J."/>
            <person name="Ruiz F."/>
            <person name="Serrano V."/>
            <person name="Zagulski M."/>
            <person name="Dessen P."/>
            <person name="Betermier M."/>
            <person name="Weissenbach J."/>
            <person name="Scarpelli C."/>
            <person name="Schachter V."/>
            <person name="Sperling L."/>
            <person name="Meyer E."/>
            <person name="Cohen J."/>
            <person name="Wincker P."/>
        </authorList>
    </citation>
    <scope>NUCLEOTIDE SEQUENCE [LARGE SCALE GENOMIC DNA]</scope>
    <source>
        <strain evidence="7 8">Stock d4-2</strain>
    </source>
</reference>
<dbReference type="PANTHER" id="PTHR16557:SF11">
    <property type="entry name" value="ALPHA-KETOGLUTARATE-DEPENDENT DIOXYGENASE ALKB"/>
    <property type="match status" value="1"/>
</dbReference>
<dbReference type="GO" id="GO:0005737">
    <property type="term" value="C:cytoplasm"/>
    <property type="evidence" value="ECO:0000318"/>
    <property type="project" value="GO_Central"/>
</dbReference>
<dbReference type="SUPFAM" id="SSF51197">
    <property type="entry name" value="Clavaminate synthase-like"/>
    <property type="match status" value="1"/>
</dbReference>
<gene>
    <name evidence="7" type="ORF">GSPATT00033965001</name>
</gene>
<dbReference type="PANTHER" id="PTHR16557">
    <property type="entry name" value="ALKYLATED DNA REPAIR PROTEIN ALKB-RELATED"/>
    <property type="match status" value="1"/>
</dbReference>
<dbReference type="InterPro" id="IPR005123">
    <property type="entry name" value="Oxoglu/Fe-dep_dioxygenase_dom"/>
</dbReference>
<dbReference type="STRING" id="5888.A0C122"/>
<keyword evidence="4 5" id="KW-0408">Iron</keyword>
<dbReference type="InterPro" id="IPR004574">
    <property type="entry name" value="Alkb"/>
</dbReference>
<dbReference type="RefSeq" id="XP_001431887.1">
    <property type="nucleotide sequence ID" value="XM_001431850.1"/>
</dbReference>
<dbReference type="OrthoDB" id="6614653at2759"/>
<evidence type="ECO:0000259" key="6">
    <source>
        <dbReference type="PROSITE" id="PS51471"/>
    </source>
</evidence>
<dbReference type="FunFam" id="2.60.120.590:FF:000043">
    <property type="entry name" value="Uncharacterized protein"/>
    <property type="match status" value="1"/>
</dbReference>
<protein>
    <recommendedName>
        <fullName evidence="6">Fe2OG dioxygenase domain-containing protein</fullName>
    </recommendedName>
</protein>
<evidence type="ECO:0000256" key="4">
    <source>
        <dbReference type="ARBA" id="ARBA00023004"/>
    </source>
</evidence>
<evidence type="ECO:0000256" key="2">
    <source>
        <dbReference type="ARBA" id="ARBA00022964"/>
    </source>
</evidence>
<dbReference type="AlphaFoldDB" id="A0C122"/>
<dbReference type="PROSITE" id="PS51471">
    <property type="entry name" value="FE2OG_OXY"/>
    <property type="match status" value="1"/>
</dbReference>
<dbReference type="Pfam" id="PF13532">
    <property type="entry name" value="2OG-FeII_Oxy_2"/>
    <property type="match status" value="1"/>
</dbReference>
<dbReference type="KEGG" id="ptm:GSPATT00033965001"/>
<feature type="binding site" evidence="5">
    <location>
        <position position="249"/>
    </location>
    <ligand>
        <name>Fe cation</name>
        <dbReference type="ChEBI" id="CHEBI:24875"/>
        <note>catalytic</note>
    </ligand>
</feature>